<dbReference type="EMBL" id="HADX01015339">
    <property type="protein sequence ID" value="SBP37571.1"/>
    <property type="molecule type" value="Transcribed_RNA"/>
</dbReference>
<reference evidence="1" key="1">
    <citation type="submission" date="2016-05" db="EMBL/GenBank/DDBJ databases">
        <authorList>
            <person name="Lavstsen T."/>
            <person name="Jespersen J.S."/>
        </authorList>
    </citation>
    <scope>NUCLEOTIDE SEQUENCE</scope>
    <source>
        <tissue evidence="1">Brain</tissue>
    </source>
</reference>
<reference evidence="1" key="2">
    <citation type="submission" date="2016-06" db="EMBL/GenBank/DDBJ databases">
        <title>The genome of a short-lived fish provides insights into sex chromosome evolution and the genetic control of aging.</title>
        <authorList>
            <person name="Reichwald K."/>
            <person name="Felder M."/>
            <person name="Petzold A."/>
            <person name="Koch P."/>
            <person name="Groth M."/>
            <person name="Platzer M."/>
        </authorList>
    </citation>
    <scope>NUCLEOTIDE SEQUENCE</scope>
    <source>
        <tissue evidence="1">Brain</tissue>
    </source>
</reference>
<dbReference type="AlphaFoldDB" id="A0A1A7Z5E5"/>
<accession>A0A1A7Z5E5</accession>
<evidence type="ECO:0000313" key="1">
    <source>
        <dbReference type="EMBL" id="SBP37571.1"/>
    </source>
</evidence>
<protein>
    <submittedName>
        <fullName evidence="1">Si:ch211-116m6.3</fullName>
    </submittedName>
</protein>
<name>A0A1A7Z5E5_9TELE</name>
<sequence>GKLSDEQDVHDAVKELSGDLLNPLEGTIDKSTAEWSGSSDFIGFNACSSLTSEPSLCKPEEVLSPSCPAPA</sequence>
<feature type="non-terminal residue" evidence="1">
    <location>
        <position position="71"/>
    </location>
</feature>
<gene>
    <name evidence="1" type="primary">SI:CH211-116M6.3</name>
</gene>
<proteinExistence type="predicted"/>
<organism evidence="1">
    <name type="scientific">Iconisemion striatum</name>
    <dbReference type="NCBI Taxonomy" id="60296"/>
    <lineage>
        <taxon>Eukaryota</taxon>
        <taxon>Metazoa</taxon>
        <taxon>Chordata</taxon>
        <taxon>Craniata</taxon>
        <taxon>Vertebrata</taxon>
        <taxon>Euteleostomi</taxon>
        <taxon>Actinopterygii</taxon>
        <taxon>Neopterygii</taxon>
        <taxon>Teleostei</taxon>
        <taxon>Neoteleostei</taxon>
        <taxon>Acanthomorphata</taxon>
        <taxon>Ovalentaria</taxon>
        <taxon>Atherinomorphae</taxon>
        <taxon>Cyprinodontiformes</taxon>
        <taxon>Nothobranchiidae</taxon>
        <taxon>Iconisemion</taxon>
    </lineage>
</organism>
<feature type="non-terminal residue" evidence="1">
    <location>
        <position position="1"/>
    </location>
</feature>